<feature type="region of interest" description="Disordered" evidence="1">
    <location>
        <begin position="71"/>
        <end position="229"/>
    </location>
</feature>
<gene>
    <name evidence="2" type="ORF">PVAP13_9KG314271</name>
</gene>
<feature type="compositionally biased region" description="Basic and acidic residues" evidence="1">
    <location>
        <begin position="200"/>
        <end position="219"/>
    </location>
</feature>
<evidence type="ECO:0000313" key="3">
    <source>
        <dbReference type="Proteomes" id="UP000823388"/>
    </source>
</evidence>
<name>A0A8T0NQJ7_PANVG</name>
<feature type="compositionally biased region" description="Polar residues" evidence="1">
    <location>
        <begin position="78"/>
        <end position="93"/>
    </location>
</feature>
<comment type="caution">
    <text evidence="2">The sequence shown here is derived from an EMBL/GenBank/DDBJ whole genome shotgun (WGS) entry which is preliminary data.</text>
</comment>
<organism evidence="2 3">
    <name type="scientific">Panicum virgatum</name>
    <name type="common">Blackwell switchgrass</name>
    <dbReference type="NCBI Taxonomy" id="38727"/>
    <lineage>
        <taxon>Eukaryota</taxon>
        <taxon>Viridiplantae</taxon>
        <taxon>Streptophyta</taxon>
        <taxon>Embryophyta</taxon>
        <taxon>Tracheophyta</taxon>
        <taxon>Spermatophyta</taxon>
        <taxon>Magnoliopsida</taxon>
        <taxon>Liliopsida</taxon>
        <taxon>Poales</taxon>
        <taxon>Poaceae</taxon>
        <taxon>PACMAD clade</taxon>
        <taxon>Panicoideae</taxon>
        <taxon>Panicodae</taxon>
        <taxon>Paniceae</taxon>
        <taxon>Panicinae</taxon>
        <taxon>Panicum</taxon>
        <taxon>Panicum sect. Hiantes</taxon>
    </lineage>
</organism>
<evidence type="ECO:0000313" key="2">
    <source>
        <dbReference type="EMBL" id="KAG2550835.1"/>
    </source>
</evidence>
<evidence type="ECO:0000256" key="1">
    <source>
        <dbReference type="SAM" id="MobiDB-lite"/>
    </source>
</evidence>
<dbReference type="EMBL" id="CM029053">
    <property type="protein sequence ID" value="KAG2550835.1"/>
    <property type="molecule type" value="Genomic_DNA"/>
</dbReference>
<feature type="compositionally biased region" description="Basic residues" evidence="1">
    <location>
        <begin position="139"/>
        <end position="152"/>
    </location>
</feature>
<feature type="compositionally biased region" description="Basic residues" evidence="1">
    <location>
        <begin position="18"/>
        <end position="30"/>
    </location>
</feature>
<protein>
    <submittedName>
        <fullName evidence="2">Uncharacterized protein</fullName>
    </submittedName>
</protein>
<dbReference type="AlphaFoldDB" id="A0A8T0NQJ7"/>
<proteinExistence type="predicted"/>
<reference evidence="2" key="1">
    <citation type="submission" date="2020-05" db="EMBL/GenBank/DDBJ databases">
        <title>WGS assembly of Panicum virgatum.</title>
        <authorList>
            <person name="Lovell J.T."/>
            <person name="Jenkins J."/>
            <person name="Shu S."/>
            <person name="Juenger T.E."/>
            <person name="Schmutz J."/>
        </authorList>
    </citation>
    <scope>NUCLEOTIDE SEQUENCE</scope>
    <source>
        <strain evidence="2">AP13</strain>
    </source>
</reference>
<accession>A0A8T0NQJ7</accession>
<dbReference type="Proteomes" id="UP000823388">
    <property type="component" value="Chromosome 9K"/>
</dbReference>
<sequence>MPRGGGGRRIERGACQPIRRRSSIRWRRSSNRPLRPCSSTFSTAAKLPIALVPKPKPHAASPSALPASTDIALPAARATSSSPHLQARPQRSSAAGLGAEEGAEGQRLASLLPVERRDVAAVEGSPSSAAKPPLWRSSNRSRRRAPRRRRRGGAGDGGNRRWREPTESVGEGAARRRTRLALPATPRRGLAEPSRPRSVICREQEVREEEGGAEVREEEALPPGLPRRRRRGCLRGERERIFSSPLSSDAKCIPCMPALLESVS</sequence>
<feature type="region of interest" description="Disordered" evidence="1">
    <location>
        <begin position="1"/>
        <end position="40"/>
    </location>
</feature>
<keyword evidence="3" id="KW-1185">Reference proteome</keyword>